<accession>A0A0S7BCD2</accession>
<dbReference type="EMBL" id="DF967972">
    <property type="protein sequence ID" value="GAP15503.1"/>
    <property type="molecule type" value="Genomic_DNA"/>
</dbReference>
<keyword evidence="2" id="KW-1185">Reference proteome</keyword>
<proteinExistence type="predicted"/>
<dbReference type="AlphaFoldDB" id="A0A0S7BCD2"/>
<organism evidence="1">
    <name type="scientific">Longilinea arvoryzae</name>
    <dbReference type="NCBI Taxonomy" id="360412"/>
    <lineage>
        <taxon>Bacteria</taxon>
        <taxon>Bacillati</taxon>
        <taxon>Chloroflexota</taxon>
        <taxon>Anaerolineae</taxon>
        <taxon>Anaerolineales</taxon>
        <taxon>Anaerolineaceae</taxon>
        <taxon>Longilinea</taxon>
    </lineage>
</organism>
<protein>
    <recommendedName>
        <fullName evidence="3">DUF429 domain-containing protein</fullName>
    </recommendedName>
</protein>
<evidence type="ECO:0000313" key="1">
    <source>
        <dbReference type="EMBL" id="GAP15503.1"/>
    </source>
</evidence>
<dbReference type="InterPro" id="IPR007362">
    <property type="entry name" value="DUF429"/>
</dbReference>
<evidence type="ECO:0008006" key="3">
    <source>
        <dbReference type="Google" id="ProtNLM"/>
    </source>
</evidence>
<dbReference type="Pfam" id="PF04250">
    <property type="entry name" value="DUF429"/>
    <property type="match status" value="1"/>
</dbReference>
<evidence type="ECO:0000313" key="2">
    <source>
        <dbReference type="Proteomes" id="UP000055060"/>
    </source>
</evidence>
<reference evidence="1" key="1">
    <citation type="submission" date="2015-07" db="EMBL/GenBank/DDBJ databases">
        <title>Draft Genome Sequences of Anaerolinea thermolimosa IMO-1, Bellilinea caldifistulae GOMI-1, Leptolinea tardivitalis YMTK-2, Levilinea saccharolytica KIBI-1,Longilinea arvoryzae KOME-1, Previously Described as Members of the Anaerolineaceae (Chloroflexi).</title>
        <authorList>
            <person name="Sekiguchi Y."/>
            <person name="Ohashi A."/>
            <person name="Matsuura N."/>
            <person name="Tourlousse M.D."/>
        </authorList>
    </citation>
    <scope>NUCLEOTIDE SEQUENCE [LARGE SCALE GENOMIC DNA]</scope>
    <source>
        <strain evidence="1">KOME-1</strain>
    </source>
</reference>
<dbReference type="RefSeq" id="WP_152031832.1">
    <property type="nucleotide sequence ID" value="NZ_DF967972.1"/>
</dbReference>
<dbReference type="STRING" id="360412.LARV_03292"/>
<gene>
    <name evidence="1" type="ORF">LARV_03292</name>
</gene>
<dbReference type="Proteomes" id="UP000055060">
    <property type="component" value="Unassembled WGS sequence"/>
</dbReference>
<dbReference type="OrthoDB" id="163770at2"/>
<name>A0A0S7BCD2_9CHLR</name>
<sequence>MVPQPTVFIGIEPGSGHKACAMMVLDEEQHIQAQGCGDLADALAFAAGVSSAVVAINAPAKLNDIRGGRAAEKELLAQGAWIYQTPTTLKACPASLRRGLEVHQALAGMGYVPGPGGDAPRQKFEAPADAAFWSLLGLRPFDQTTLEGRLQRQLVLADAGLPVPDAMDFFEEITRHKLLHGLLPLEDIYRPEELNALMCAHVAWCSVCQPESVKFLGDSGEGSLAIPLAVQKQIPQP</sequence>